<dbReference type="GO" id="GO:0016020">
    <property type="term" value="C:membrane"/>
    <property type="evidence" value="ECO:0007669"/>
    <property type="project" value="InterPro"/>
</dbReference>
<evidence type="ECO:0000313" key="2">
    <source>
        <dbReference type="EMBL" id="TWB27808.1"/>
    </source>
</evidence>
<feature type="signal peptide" evidence="1">
    <location>
        <begin position="1"/>
        <end position="24"/>
    </location>
</feature>
<comment type="caution">
    <text evidence="2">The sequence shown here is derived from an EMBL/GenBank/DDBJ whole genome shotgun (WGS) entry which is preliminary data.</text>
</comment>
<evidence type="ECO:0000313" key="3">
    <source>
        <dbReference type="Proteomes" id="UP000316545"/>
    </source>
</evidence>
<sequence length="93" mass="9542">MMSKTLVGTSLALSLVLAPVAALAQSQDGQPAHPAARAAMKACQPDRQALCKDEQPGGGRILACLKAHEDKLSPDCKAALATLPAKGQAPQNQ</sequence>
<organism evidence="2 3">
    <name type="scientific">Nitrospirillum amazonense</name>
    <dbReference type="NCBI Taxonomy" id="28077"/>
    <lineage>
        <taxon>Bacteria</taxon>
        <taxon>Pseudomonadati</taxon>
        <taxon>Pseudomonadota</taxon>
        <taxon>Alphaproteobacteria</taxon>
        <taxon>Rhodospirillales</taxon>
        <taxon>Azospirillaceae</taxon>
        <taxon>Nitrospirillum</taxon>
    </lineage>
</organism>
<protein>
    <submittedName>
        <fullName evidence="2">Cysteine rich repeat protein</fullName>
    </submittedName>
</protein>
<reference evidence="2 3" key="1">
    <citation type="submission" date="2019-06" db="EMBL/GenBank/DDBJ databases">
        <title>Genomic Encyclopedia of Type Strains, Phase IV (KMG-V): Genome sequencing to study the core and pangenomes of soil and plant-associated prokaryotes.</title>
        <authorList>
            <person name="Whitman W."/>
        </authorList>
    </citation>
    <scope>NUCLEOTIDE SEQUENCE [LARGE SCALE GENOMIC DNA]</scope>
    <source>
        <strain evidence="2 3">BR 11865</strain>
    </source>
</reference>
<dbReference type="Proteomes" id="UP000316545">
    <property type="component" value="Unassembled WGS sequence"/>
</dbReference>
<gene>
    <name evidence="2" type="ORF">FBZ88_106273</name>
</gene>
<keyword evidence="1" id="KW-0732">Signal</keyword>
<feature type="chain" id="PRO_5021776777" evidence="1">
    <location>
        <begin position="25"/>
        <end position="93"/>
    </location>
</feature>
<dbReference type="EMBL" id="VITO01000006">
    <property type="protein sequence ID" value="TWB27808.1"/>
    <property type="molecule type" value="Genomic_DNA"/>
</dbReference>
<dbReference type="AlphaFoldDB" id="A0A560G1N6"/>
<dbReference type="InterPro" id="IPR001893">
    <property type="entry name" value="Cys-rich_GLG1_repeat"/>
</dbReference>
<dbReference type="RefSeq" id="WP_145616944.1">
    <property type="nucleotide sequence ID" value="NZ_JAYNFR010000001.1"/>
</dbReference>
<accession>A0A560G1N6</accession>
<proteinExistence type="predicted"/>
<dbReference type="Pfam" id="PF00839">
    <property type="entry name" value="Cys_rich_FGFR"/>
    <property type="match status" value="1"/>
</dbReference>
<keyword evidence="3" id="KW-1185">Reference proteome</keyword>
<evidence type="ECO:0000256" key="1">
    <source>
        <dbReference type="SAM" id="SignalP"/>
    </source>
</evidence>
<name>A0A560G1N6_9PROT</name>